<comment type="similarity">
    <text evidence="6">Belongs to the insect chemoreceptor superfamily. Gustatory receptor (GR) family.</text>
</comment>
<evidence type="ECO:0000256" key="5">
    <source>
        <dbReference type="ARBA" id="ARBA00023136"/>
    </source>
</evidence>
<evidence type="ECO:0000256" key="6">
    <source>
        <dbReference type="RuleBase" id="RU363108"/>
    </source>
</evidence>
<dbReference type="EMBL" id="OU900096">
    <property type="protein sequence ID" value="CAG9860199.1"/>
    <property type="molecule type" value="Genomic_DNA"/>
</dbReference>
<dbReference type="GO" id="GO:0005886">
    <property type="term" value="C:plasma membrane"/>
    <property type="evidence" value="ECO:0007669"/>
    <property type="project" value="UniProtKB-SubCell"/>
</dbReference>
<keyword evidence="5 6" id="KW-0472">Membrane</keyword>
<dbReference type="OrthoDB" id="6478931at2759"/>
<feature type="transmembrane region" description="Helical" evidence="6">
    <location>
        <begin position="32"/>
        <end position="54"/>
    </location>
</feature>
<evidence type="ECO:0000256" key="3">
    <source>
        <dbReference type="ARBA" id="ARBA00022692"/>
    </source>
</evidence>
<evidence type="ECO:0000313" key="7">
    <source>
        <dbReference type="EMBL" id="CAG9860199.1"/>
    </source>
</evidence>
<comment type="function">
    <text evidence="6">Gustatory receptor which mediates acceptance or avoidance behavior, depending on its substrates.</text>
</comment>
<feature type="non-terminal residue" evidence="7">
    <location>
        <position position="386"/>
    </location>
</feature>
<reference evidence="7" key="1">
    <citation type="submission" date="2022-01" db="EMBL/GenBank/DDBJ databases">
        <authorList>
            <person name="King R."/>
        </authorList>
    </citation>
    <scope>NUCLEOTIDE SEQUENCE</scope>
</reference>
<dbReference type="Pfam" id="PF08395">
    <property type="entry name" value="7tm_7"/>
    <property type="match status" value="1"/>
</dbReference>
<keyword evidence="8" id="KW-1185">Reference proteome</keyword>
<evidence type="ECO:0000256" key="2">
    <source>
        <dbReference type="ARBA" id="ARBA00022475"/>
    </source>
</evidence>
<keyword evidence="3 6" id="KW-0812">Transmembrane</keyword>
<feature type="transmembrane region" description="Helical" evidence="6">
    <location>
        <begin position="268"/>
        <end position="287"/>
    </location>
</feature>
<dbReference type="GO" id="GO:0007165">
    <property type="term" value="P:signal transduction"/>
    <property type="evidence" value="ECO:0007669"/>
    <property type="project" value="UniProtKB-KW"/>
</dbReference>
<organism evidence="7 8">
    <name type="scientific">Phyllotreta striolata</name>
    <name type="common">Striped flea beetle</name>
    <name type="synonym">Crioceris striolata</name>
    <dbReference type="NCBI Taxonomy" id="444603"/>
    <lineage>
        <taxon>Eukaryota</taxon>
        <taxon>Metazoa</taxon>
        <taxon>Ecdysozoa</taxon>
        <taxon>Arthropoda</taxon>
        <taxon>Hexapoda</taxon>
        <taxon>Insecta</taxon>
        <taxon>Pterygota</taxon>
        <taxon>Neoptera</taxon>
        <taxon>Endopterygota</taxon>
        <taxon>Coleoptera</taxon>
        <taxon>Polyphaga</taxon>
        <taxon>Cucujiformia</taxon>
        <taxon>Chrysomeloidea</taxon>
        <taxon>Chrysomelidae</taxon>
        <taxon>Galerucinae</taxon>
        <taxon>Alticini</taxon>
        <taxon>Phyllotreta</taxon>
    </lineage>
</organism>
<keyword evidence="2 6" id="KW-1003">Cell membrane</keyword>
<comment type="subcellular location">
    <subcellularLocation>
        <location evidence="1 6">Cell membrane</location>
        <topology evidence="1 6">Multi-pass membrane protein</topology>
    </subcellularLocation>
</comment>
<keyword evidence="6" id="KW-0807">Transducer</keyword>
<evidence type="ECO:0000256" key="1">
    <source>
        <dbReference type="ARBA" id="ARBA00004651"/>
    </source>
</evidence>
<protein>
    <recommendedName>
        <fullName evidence="6">Gustatory receptor</fullName>
    </recommendedName>
</protein>
<dbReference type="Proteomes" id="UP001153712">
    <property type="component" value="Chromosome 3"/>
</dbReference>
<feature type="transmembrane region" description="Helical" evidence="6">
    <location>
        <begin position="66"/>
        <end position="89"/>
    </location>
</feature>
<gene>
    <name evidence="7" type="ORF">PHYEVI_LOCUS6555</name>
</gene>
<feature type="transmembrane region" description="Helical" evidence="6">
    <location>
        <begin position="352"/>
        <end position="370"/>
    </location>
</feature>
<comment type="caution">
    <text evidence="6">Lacks conserved residue(s) required for the propagation of feature annotation.</text>
</comment>
<accession>A0A9N9XQA1</accession>
<evidence type="ECO:0000256" key="4">
    <source>
        <dbReference type="ARBA" id="ARBA00022989"/>
    </source>
</evidence>
<evidence type="ECO:0000313" key="8">
    <source>
        <dbReference type="Proteomes" id="UP001153712"/>
    </source>
</evidence>
<sequence>MQNGCQMYYNFVLTICKSLGLYYTDLNMFKRVYLAFLLLATIGLMVRDVLYFYSRPTKIAQSAAYSLYYMGELMSCFAVLSGLIVALFYRCQLIELHQIVDEWNRKFVTQRMDILDYSKFAAVHVFETLLTLHYCTDTLNYIDLGLVQIILTSFVWFLTLEIYFVNLLMYLKILSILRLATSNIKTNIMEFCNLISKYNLIKQEQPFSVEINKCSKEWHSIIKAIHLLNQTYGLTMVPISLSILFRVVKDLLEEYIFSLTAARIYSQIALGNALFTLLLLIFSISIISSCAKLTTELKNVALASFEMFQKLPFETHYAEHDSIYQDIIVFERFVHKSVILTAGGYFVIDSSLAFKMLGTIISYLIICLGFDKELIQRFMSNKISID</sequence>
<proteinExistence type="inferred from homology"/>
<dbReference type="GO" id="GO:0050909">
    <property type="term" value="P:sensory perception of taste"/>
    <property type="evidence" value="ECO:0007669"/>
    <property type="project" value="InterPro"/>
</dbReference>
<dbReference type="AlphaFoldDB" id="A0A9N9XQA1"/>
<feature type="transmembrane region" description="Helical" evidence="6">
    <location>
        <begin position="146"/>
        <end position="171"/>
    </location>
</feature>
<dbReference type="InterPro" id="IPR013604">
    <property type="entry name" value="7TM_chemorcpt"/>
</dbReference>
<keyword evidence="6" id="KW-0675">Receptor</keyword>
<keyword evidence="4 6" id="KW-1133">Transmembrane helix</keyword>
<name>A0A9N9XQA1_PHYSR</name>